<dbReference type="InterPro" id="IPR010432">
    <property type="entry name" value="RDD"/>
</dbReference>
<dbReference type="PANTHER" id="PTHR36115:SF9">
    <property type="entry name" value="LMO1584 PROTEIN"/>
    <property type="match status" value="1"/>
</dbReference>
<evidence type="ECO:0000313" key="8">
    <source>
        <dbReference type="EMBL" id="RKL67417.1"/>
    </source>
</evidence>
<dbReference type="AlphaFoldDB" id="A0A3A9K457"/>
<reference evidence="8 9" key="1">
    <citation type="submission" date="2017-10" db="EMBL/GenBank/DDBJ databases">
        <title>Bacillus sp. nov., a halophilic bacterium isolated from a Keqin Lake.</title>
        <authorList>
            <person name="Wang H."/>
        </authorList>
    </citation>
    <scope>NUCLEOTIDE SEQUENCE [LARGE SCALE GENOMIC DNA]</scope>
    <source>
        <strain evidence="8 9">KCTC 13187</strain>
    </source>
</reference>
<evidence type="ECO:0000256" key="4">
    <source>
        <dbReference type="ARBA" id="ARBA00022989"/>
    </source>
</evidence>
<keyword evidence="3 6" id="KW-0812">Transmembrane</keyword>
<proteinExistence type="predicted"/>
<evidence type="ECO:0000256" key="2">
    <source>
        <dbReference type="ARBA" id="ARBA00022475"/>
    </source>
</evidence>
<dbReference type="EMBL" id="PDOE01000003">
    <property type="protein sequence ID" value="RKL67417.1"/>
    <property type="molecule type" value="Genomic_DNA"/>
</dbReference>
<keyword evidence="9" id="KW-1185">Reference proteome</keyword>
<protein>
    <recommendedName>
        <fullName evidence="7">RDD domain-containing protein</fullName>
    </recommendedName>
</protein>
<sequence length="138" mass="15234">MEVKDPAGFWVRFAAGFLDGLVVMFVTALLSTIIYRDVFIERFTFVDTLSPLYYLILPVIWYGYTVGKRALGIRIARIDGAKVGITTLLLRHLLAGIVYAVSLGIGLIVSGFMVGMRKDSRAIHDFIAGTYVTSSPPK</sequence>
<dbReference type="Pfam" id="PF06271">
    <property type="entry name" value="RDD"/>
    <property type="match status" value="1"/>
</dbReference>
<evidence type="ECO:0000256" key="3">
    <source>
        <dbReference type="ARBA" id="ARBA00022692"/>
    </source>
</evidence>
<keyword evidence="4 6" id="KW-1133">Transmembrane helix</keyword>
<accession>A0A3A9K457</accession>
<dbReference type="RefSeq" id="WP_110935420.1">
    <property type="nucleotide sequence ID" value="NZ_KZ614146.1"/>
</dbReference>
<dbReference type="OrthoDB" id="1787043at2"/>
<dbReference type="Proteomes" id="UP000281498">
    <property type="component" value="Unassembled WGS sequence"/>
</dbReference>
<dbReference type="InterPro" id="IPR051791">
    <property type="entry name" value="Pra-immunoreactive"/>
</dbReference>
<keyword evidence="5 6" id="KW-0472">Membrane</keyword>
<keyword evidence="2" id="KW-1003">Cell membrane</keyword>
<comment type="caution">
    <text evidence="8">The sequence shown here is derived from an EMBL/GenBank/DDBJ whole genome shotgun (WGS) entry which is preliminary data.</text>
</comment>
<evidence type="ECO:0000256" key="5">
    <source>
        <dbReference type="ARBA" id="ARBA00023136"/>
    </source>
</evidence>
<evidence type="ECO:0000313" key="9">
    <source>
        <dbReference type="Proteomes" id="UP000281498"/>
    </source>
</evidence>
<name>A0A3A9K457_9BACI</name>
<comment type="subcellular location">
    <subcellularLocation>
        <location evidence="1">Cell membrane</location>
        <topology evidence="1">Multi-pass membrane protein</topology>
    </subcellularLocation>
</comment>
<feature type="transmembrane region" description="Helical" evidence="6">
    <location>
        <begin position="12"/>
        <end position="33"/>
    </location>
</feature>
<evidence type="ECO:0000256" key="6">
    <source>
        <dbReference type="SAM" id="Phobius"/>
    </source>
</evidence>
<feature type="transmembrane region" description="Helical" evidence="6">
    <location>
        <begin position="93"/>
        <end position="114"/>
    </location>
</feature>
<evidence type="ECO:0000259" key="7">
    <source>
        <dbReference type="Pfam" id="PF06271"/>
    </source>
</evidence>
<evidence type="ECO:0000256" key="1">
    <source>
        <dbReference type="ARBA" id="ARBA00004651"/>
    </source>
</evidence>
<dbReference type="GO" id="GO:0005886">
    <property type="term" value="C:plasma membrane"/>
    <property type="evidence" value="ECO:0007669"/>
    <property type="project" value="UniProtKB-SubCell"/>
</dbReference>
<gene>
    <name evidence="8" type="ORF">CR203_08630</name>
</gene>
<dbReference type="PANTHER" id="PTHR36115">
    <property type="entry name" value="PROLINE-RICH ANTIGEN HOMOLOG-RELATED"/>
    <property type="match status" value="1"/>
</dbReference>
<feature type="transmembrane region" description="Helical" evidence="6">
    <location>
        <begin position="45"/>
        <end position="64"/>
    </location>
</feature>
<feature type="domain" description="RDD" evidence="7">
    <location>
        <begin position="6"/>
        <end position="129"/>
    </location>
</feature>
<organism evidence="8 9">
    <name type="scientific">Salipaludibacillus neizhouensis</name>
    <dbReference type="NCBI Taxonomy" id="885475"/>
    <lineage>
        <taxon>Bacteria</taxon>
        <taxon>Bacillati</taxon>
        <taxon>Bacillota</taxon>
        <taxon>Bacilli</taxon>
        <taxon>Bacillales</taxon>
        <taxon>Bacillaceae</taxon>
    </lineage>
</organism>